<dbReference type="Gene3D" id="1.10.357.10">
    <property type="entry name" value="Tetracycline Repressor, domain 2"/>
    <property type="match status" value="1"/>
</dbReference>
<dbReference type="PRINTS" id="PR00455">
    <property type="entry name" value="HTHTETR"/>
</dbReference>
<dbReference type="InterPro" id="IPR009057">
    <property type="entry name" value="Homeodomain-like_sf"/>
</dbReference>
<dbReference type="PANTHER" id="PTHR43479">
    <property type="entry name" value="ACREF/ENVCD OPERON REPRESSOR-RELATED"/>
    <property type="match status" value="1"/>
</dbReference>
<evidence type="ECO:0000313" key="5">
    <source>
        <dbReference type="Proteomes" id="UP001527090"/>
    </source>
</evidence>
<sequence length="310" mass="36498">MEEHMPEKKKQILLSAMKLFASKGYVQTTMQEVASFCKMSKGSVYQYYSSKDELLLNIFMYQSKLLKDRLLMLEREKQPNPRERLISKIGVYIHIWNEHPEFIKMQMRDNTKHTTSKELREHMQQMNKFNIETLMESLQDIYGEQFSPYMLDSATLLSSLIFTYMYMKLFDNFPIEMDNLSRYIVTIMDYVAEGMLKHGPEPILNGSMFGFGDEEHLKPKQLHPLVLVKQLREAVESMNMDSKEKKSWNKQDVLDSIQVLEEELLQVRPRKVILLGMLSNLKEMAPWTSVYERLCKSIEALSGYEPSTLR</sequence>
<accession>A0ABT4EDC6</accession>
<dbReference type="Proteomes" id="UP001527090">
    <property type="component" value="Unassembled WGS sequence"/>
</dbReference>
<comment type="caution">
    <text evidence="4">The sequence shown here is derived from an EMBL/GenBank/DDBJ whole genome shotgun (WGS) entry which is preliminary data.</text>
</comment>
<dbReference type="InterPro" id="IPR050624">
    <property type="entry name" value="HTH-type_Tx_Regulator"/>
</dbReference>
<evidence type="ECO:0000259" key="3">
    <source>
        <dbReference type="PROSITE" id="PS50977"/>
    </source>
</evidence>
<keyword evidence="1 2" id="KW-0238">DNA-binding</keyword>
<keyword evidence="5" id="KW-1185">Reference proteome</keyword>
<dbReference type="EMBL" id="JAMDLY010000016">
    <property type="protein sequence ID" value="MCY9531748.1"/>
    <property type="molecule type" value="Genomic_DNA"/>
</dbReference>
<dbReference type="SUPFAM" id="SSF46689">
    <property type="entry name" value="Homeodomain-like"/>
    <property type="match status" value="1"/>
</dbReference>
<feature type="DNA-binding region" description="H-T-H motif" evidence="2">
    <location>
        <begin position="29"/>
        <end position="48"/>
    </location>
</feature>
<name>A0ABT4EDC6_PAEAL</name>
<dbReference type="RefSeq" id="WP_268632647.1">
    <property type="nucleotide sequence ID" value="NZ_JAMDLY010000016.1"/>
</dbReference>
<evidence type="ECO:0000313" key="4">
    <source>
        <dbReference type="EMBL" id="MCY9531748.1"/>
    </source>
</evidence>
<dbReference type="InterPro" id="IPR001647">
    <property type="entry name" value="HTH_TetR"/>
</dbReference>
<reference evidence="4 5" key="1">
    <citation type="submission" date="2022-05" db="EMBL/GenBank/DDBJ databases">
        <title>Genome Sequencing of Bee-Associated Microbes.</title>
        <authorList>
            <person name="Dunlap C."/>
        </authorList>
    </citation>
    <scope>NUCLEOTIDE SEQUENCE [LARGE SCALE GENOMIC DNA]</scope>
    <source>
        <strain evidence="4 5">NRRL NRS-750</strain>
    </source>
</reference>
<dbReference type="PANTHER" id="PTHR43479:SF22">
    <property type="entry name" value="TRANSCRIPTIONAL REGULATOR, TETR FAMILY"/>
    <property type="match status" value="1"/>
</dbReference>
<dbReference type="PROSITE" id="PS50977">
    <property type="entry name" value="HTH_TETR_2"/>
    <property type="match status" value="1"/>
</dbReference>
<evidence type="ECO:0000256" key="1">
    <source>
        <dbReference type="ARBA" id="ARBA00023125"/>
    </source>
</evidence>
<protein>
    <submittedName>
        <fullName evidence="4">TetR/AcrR family transcriptional regulator</fullName>
    </submittedName>
</protein>
<gene>
    <name evidence="4" type="ORF">M5X04_20800</name>
</gene>
<proteinExistence type="predicted"/>
<evidence type="ECO:0000256" key="2">
    <source>
        <dbReference type="PROSITE-ProRule" id="PRU00335"/>
    </source>
</evidence>
<dbReference type="Pfam" id="PF00440">
    <property type="entry name" value="TetR_N"/>
    <property type="match status" value="1"/>
</dbReference>
<feature type="domain" description="HTH tetR-type" evidence="3">
    <location>
        <begin position="6"/>
        <end position="66"/>
    </location>
</feature>
<organism evidence="4 5">
    <name type="scientific">Paenibacillus alvei</name>
    <name type="common">Bacillus alvei</name>
    <dbReference type="NCBI Taxonomy" id="44250"/>
    <lineage>
        <taxon>Bacteria</taxon>
        <taxon>Bacillati</taxon>
        <taxon>Bacillota</taxon>
        <taxon>Bacilli</taxon>
        <taxon>Bacillales</taxon>
        <taxon>Paenibacillaceae</taxon>
        <taxon>Paenibacillus</taxon>
    </lineage>
</organism>